<protein>
    <submittedName>
        <fullName evidence="2">Uncharacterized protein</fullName>
    </submittedName>
</protein>
<feature type="compositionally biased region" description="Pro residues" evidence="1">
    <location>
        <begin position="126"/>
        <end position="136"/>
    </location>
</feature>
<evidence type="ECO:0000313" key="2">
    <source>
        <dbReference type="EMBL" id="CAL1393724.1"/>
    </source>
</evidence>
<dbReference type="AlphaFoldDB" id="A0AAV2F6A6"/>
<accession>A0AAV2F6A6</accession>
<evidence type="ECO:0000256" key="1">
    <source>
        <dbReference type="SAM" id="MobiDB-lite"/>
    </source>
</evidence>
<reference evidence="2 3" key="1">
    <citation type="submission" date="2024-04" db="EMBL/GenBank/DDBJ databases">
        <authorList>
            <person name="Fracassetti M."/>
        </authorList>
    </citation>
    <scope>NUCLEOTIDE SEQUENCE [LARGE SCALE GENOMIC DNA]</scope>
</reference>
<dbReference type="Proteomes" id="UP001497516">
    <property type="component" value="Chromosome 6"/>
</dbReference>
<feature type="region of interest" description="Disordered" evidence="1">
    <location>
        <begin position="113"/>
        <end position="136"/>
    </location>
</feature>
<name>A0AAV2F6A6_9ROSI</name>
<dbReference type="EMBL" id="OZ034819">
    <property type="protein sequence ID" value="CAL1393724.1"/>
    <property type="molecule type" value="Genomic_DNA"/>
</dbReference>
<keyword evidence="3" id="KW-1185">Reference proteome</keyword>
<organism evidence="2 3">
    <name type="scientific">Linum trigynum</name>
    <dbReference type="NCBI Taxonomy" id="586398"/>
    <lineage>
        <taxon>Eukaryota</taxon>
        <taxon>Viridiplantae</taxon>
        <taxon>Streptophyta</taxon>
        <taxon>Embryophyta</taxon>
        <taxon>Tracheophyta</taxon>
        <taxon>Spermatophyta</taxon>
        <taxon>Magnoliopsida</taxon>
        <taxon>eudicotyledons</taxon>
        <taxon>Gunneridae</taxon>
        <taxon>Pentapetalae</taxon>
        <taxon>rosids</taxon>
        <taxon>fabids</taxon>
        <taxon>Malpighiales</taxon>
        <taxon>Linaceae</taxon>
        <taxon>Linum</taxon>
    </lineage>
</organism>
<proteinExistence type="predicted"/>
<sequence>MLPSPDWPSSSPTSLSSFVPETQTLLFLPVTQTLPSPFSSDTPDLPSPSCTTDVEQRLWDLDQYPFDSSSLVSCSVDLSNLFGLEHEEGQGRMKEIITTAAVSMHKKKIKSARSKLEMERKRLGPVSPPPIRAKKM</sequence>
<evidence type="ECO:0000313" key="3">
    <source>
        <dbReference type="Proteomes" id="UP001497516"/>
    </source>
</evidence>
<gene>
    <name evidence="2" type="ORF">LTRI10_LOCUS34279</name>
</gene>